<keyword evidence="2" id="KW-0503">Monooxygenase</keyword>
<proteinExistence type="predicted"/>
<dbReference type="Pfam" id="PF01494">
    <property type="entry name" value="FAD_binding_3"/>
    <property type="match status" value="1"/>
</dbReference>
<dbReference type="SUPFAM" id="SSF51905">
    <property type="entry name" value="FAD/NAD(P)-binding domain"/>
    <property type="match status" value="1"/>
</dbReference>
<evidence type="ECO:0000313" key="5">
    <source>
        <dbReference type="Proteomes" id="UP000583800"/>
    </source>
</evidence>
<dbReference type="PANTHER" id="PTHR13789:SF309">
    <property type="entry name" value="PUTATIVE (AFU_ORTHOLOGUE AFUA_6G14510)-RELATED"/>
    <property type="match status" value="1"/>
</dbReference>
<keyword evidence="5" id="KW-1185">Reference proteome</keyword>
<dbReference type="Proteomes" id="UP000583800">
    <property type="component" value="Unassembled WGS sequence"/>
</dbReference>
<dbReference type="PRINTS" id="PR00420">
    <property type="entry name" value="RNGMNOXGNASE"/>
</dbReference>
<sequence>MKVIIVGGGIGGLATAVAFHQRGLQVEVLERAAEFTEVGAGLSIQPNGLRALDALGMGDRLRAGGLADPPAGIRSSQGDWLIRNDVDDLKRRFGPWVIVHRAALLDLLRSAVPPEALRTGVDVRHVQSDGTVRHSGGVSTADLVVGADGVHSVTRRSLWPDLPGPRYVGYTTWRLIAPPQPIEGSVESWGRGERFGHVPMPDGRIYCYVMANAPAGSDVGLDELRERFARWHQPIPALLDSAQEEAMLQHDTYELPTLPAYVSGNVAVLGDAAHAMTPNLGQGACQALEDAVTLAHAVDTLGVRAGLQAYDRARRPRTQLIVRRSRQAGAAAHWTSTPMTTLRDAVLPLLPNVLFDRSLTPAYTWTISCPPHES</sequence>
<dbReference type="RefSeq" id="WP_185085286.1">
    <property type="nucleotide sequence ID" value="NZ_JACHJB010000002.1"/>
</dbReference>
<protein>
    <submittedName>
        <fullName evidence="4">2-polyprenyl-6-methoxyphenol hydroxylase-like FAD-dependent oxidoreductase</fullName>
    </submittedName>
</protein>
<accession>A0A7X0C2H5</accession>
<evidence type="ECO:0000256" key="1">
    <source>
        <dbReference type="ARBA" id="ARBA00023002"/>
    </source>
</evidence>
<evidence type="ECO:0000256" key="2">
    <source>
        <dbReference type="ARBA" id="ARBA00023033"/>
    </source>
</evidence>
<evidence type="ECO:0000313" key="4">
    <source>
        <dbReference type="EMBL" id="MBB6347322.1"/>
    </source>
</evidence>
<feature type="domain" description="FAD-binding" evidence="3">
    <location>
        <begin position="2"/>
        <end position="325"/>
    </location>
</feature>
<organism evidence="4 5">
    <name type="scientific">Nonomuraea muscovyensis</name>
    <dbReference type="NCBI Taxonomy" id="1124761"/>
    <lineage>
        <taxon>Bacteria</taxon>
        <taxon>Bacillati</taxon>
        <taxon>Actinomycetota</taxon>
        <taxon>Actinomycetes</taxon>
        <taxon>Streptosporangiales</taxon>
        <taxon>Streptosporangiaceae</taxon>
        <taxon>Nonomuraea</taxon>
    </lineage>
</organism>
<reference evidence="4 5" key="1">
    <citation type="submission" date="2020-08" db="EMBL/GenBank/DDBJ databases">
        <title>Sequencing the genomes of 1000 actinobacteria strains.</title>
        <authorList>
            <person name="Klenk H.-P."/>
        </authorList>
    </citation>
    <scope>NUCLEOTIDE SEQUENCE [LARGE SCALE GENOMIC DNA]</scope>
    <source>
        <strain evidence="4 5">DSM 45913</strain>
    </source>
</reference>
<dbReference type="EMBL" id="JACHJB010000002">
    <property type="protein sequence ID" value="MBB6347322.1"/>
    <property type="molecule type" value="Genomic_DNA"/>
</dbReference>
<dbReference type="InterPro" id="IPR002938">
    <property type="entry name" value="FAD-bd"/>
</dbReference>
<dbReference type="PANTHER" id="PTHR13789">
    <property type="entry name" value="MONOOXYGENASE"/>
    <property type="match status" value="1"/>
</dbReference>
<keyword evidence="1" id="KW-0560">Oxidoreductase</keyword>
<dbReference type="GO" id="GO:0071949">
    <property type="term" value="F:FAD binding"/>
    <property type="evidence" value="ECO:0007669"/>
    <property type="project" value="InterPro"/>
</dbReference>
<dbReference type="AlphaFoldDB" id="A0A7X0C2H5"/>
<dbReference type="InterPro" id="IPR036188">
    <property type="entry name" value="FAD/NAD-bd_sf"/>
</dbReference>
<gene>
    <name evidence="4" type="ORF">FHU36_003867</name>
</gene>
<dbReference type="InterPro" id="IPR050493">
    <property type="entry name" value="FAD-dep_Monooxygenase_BioMet"/>
</dbReference>
<comment type="caution">
    <text evidence="4">The sequence shown here is derived from an EMBL/GenBank/DDBJ whole genome shotgun (WGS) entry which is preliminary data.</text>
</comment>
<dbReference type="Gene3D" id="3.50.50.60">
    <property type="entry name" value="FAD/NAD(P)-binding domain"/>
    <property type="match status" value="1"/>
</dbReference>
<evidence type="ECO:0000259" key="3">
    <source>
        <dbReference type="Pfam" id="PF01494"/>
    </source>
</evidence>
<name>A0A7X0C2H5_9ACTN</name>
<dbReference type="GO" id="GO:0004497">
    <property type="term" value="F:monooxygenase activity"/>
    <property type="evidence" value="ECO:0007669"/>
    <property type="project" value="UniProtKB-KW"/>
</dbReference>